<keyword evidence="4 7" id="KW-0249">Electron transport</keyword>
<keyword evidence="6 7" id="KW-0676">Redox-active center</keyword>
<dbReference type="PROSITE" id="PS51354">
    <property type="entry name" value="GLUTAREDOXIN_2"/>
    <property type="match status" value="1"/>
</dbReference>
<dbReference type="EMBL" id="BMGD01000002">
    <property type="protein sequence ID" value="GGB60839.1"/>
    <property type="molecule type" value="Genomic_DNA"/>
</dbReference>
<dbReference type="Proteomes" id="UP000614261">
    <property type="component" value="Unassembled WGS sequence"/>
</dbReference>
<evidence type="ECO:0000256" key="5">
    <source>
        <dbReference type="ARBA" id="ARBA00023157"/>
    </source>
</evidence>
<keyword evidence="7" id="KW-0963">Cytoplasm</keyword>
<dbReference type="NCBIfam" id="TIGR02181">
    <property type="entry name" value="GRX_bact"/>
    <property type="match status" value="1"/>
</dbReference>
<evidence type="ECO:0000256" key="6">
    <source>
        <dbReference type="ARBA" id="ARBA00023284"/>
    </source>
</evidence>
<keyword evidence="10" id="KW-1185">Reference proteome</keyword>
<dbReference type="PANTHER" id="PTHR45694:SF18">
    <property type="entry name" value="GLUTAREDOXIN-1-RELATED"/>
    <property type="match status" value="1"/>
</dbReference>
<comment type="caution">
    <text evidence="9">The sequence shown here is derived from an EMBL/GenBank/DDBJ whole genome shotgun (WGS) entry which is preliminary data.</text>
</comment>
<dbReference type="CDD" id="cd03418">
    <property type="entry name" value="GRX_GRXb_1_3_like"/>
    <property type="match status" value="1"/>
</dbReference>
<keyword evidence="5" id="KW-1015">Disulfide bond</keyword>
<evidence type="ECO:0000256" key="2">
    <source>
        <dbReference type="ARBA" id="ARBA00007787"/>
    </source>
</evidence>
<evidence type="ECO:0000256" key="3">
    <source>
        <dbReference type="ARBA" id="ARBA00022448"/>
    </source>
</evidence>
<dbReference type="InterPro" id="IPR002109">
    <property type="entry name" value="Glutaredoxin"/>
</dbReference>
<evidence type="ECO:0000313" key="9">
    <source>
        <dbReference type="EMBL" id="GGB60839.1"/>
    </source>
</evidence>
<organism evidence="9 10">
    <name type="scientific">Blastomonas aquatica</name>
    <dbReference type="NCBI Taxonomy" id="1510276"/>
    <lineage>
        <taxon>Bacteria</taxon>
        <taxon>Pseudomonadati</taxon>
        <taxon>Pseudomonadota</taxon>
        <taxon>Alphaproteobacteria</taxon>
        <taxon>Sphingomonadales</taxon>
        <taxon>Sphingomonadaceae</taxon>
        <taxon>Blastomonas</taxon>
    </lineage>
</organism>
<evidence type="ECO:0000256" key="1">
    <source>
        <dbReference type="ARBA" id="ARBA00002549"/>
    </source>
</evidence>
<evidence type="ECO:0000259" key="8">
    <source>
        <dbReference type="Pfam" id="PF00462"/>
    </source>
</evidence>
<proteinExistence type="inferred from homology"/>
<reference evidence="10" key="1">
    <citation type="journal article" date="2019" name="Int. J. Syst. Evol. Microbiol.">
        <title>The Global Catalogue of Microorganisms (GCM) 10K type strain sequencing project: providing services to taxonomists for standard genome sequencing and annotation.</title>
        <authorList>
            <consortium name="The Broad Institute Genomics Platform"/>
            <consortium name="The Broad Institute Genome Sequencing Center for Infectious Disease"/>
            <person name="Wu L."/>
            <person name="Ma J."/>
        </authorList>
    </citation>
    <scope>NUCLEOTIDE SEQUENCE [LARGE SCALE GENOMIC DNA]</scope>
    <source>
        <strain evidence="10">CGMCC 1.12851</strain>
    </source>
</reference>
<feature type="domain" description="Glutaredoxin" evidence="8">
    <location>
        <begin position="30"/>
        <end position="90"/>
    </location>
</feature>
<dbReference type="Pfam" id="PF00462">
    <property type="entry name" value="Glutaredoxin"/>
    <property type="match status" value="1"/>
</dbReference>
<dbReference type="InterPro" id="IPR011900">
    <property type="entry name" value="GRX_bact"/>
</dbReference>
<evidence type="ECO:0000256" key="4">
    <source>
        <dbReference type="ARBA" id="ARBA00022982"/>
    </source>
</evidence>
<evidence type="ECO:0000256" key="7">
    <source>
        <dbReference type="RuleBase" id="RU364065"/>
    </source>
</evidence>
<dbReference type="PROSITE" id="PS00195">
    <property type="entry name" value="GLUTAREDOXIN_1"/>
    <property type="match status" value="1"/>
</dbReference>
<sequence length="111" mass="12029">MKPAASAATSVAFLRNCPKYEAKDGNMARIEIYTKFTCPYCFRAKSLLSGKGVEFEETEISMGGEPRAEMIRRAGGRMTVPQIFIDGDHIGGSDELAALDRAGKLDPLLGL</sequence>
<comment type="function">
    <text evidence="1 7">Has a glutathione-disulfide oxidoreductase activity in the presence of NADPH and glutathione reductase. Reduces low molecular weight disulfides and proteins.</text>
</comment>
<dbReference type="InterPro" id="IPR036249">
    <property type="entry name" value="Thioredoxin-like_sf"/>
</dbReference>
<keyword evidence="3 7" id="KW-0813">Transport</keyword>
<dbReference type="InterPro" id="IPR011767">
    <property type="entry name" value="GLR_AS"/>
</dbReference>
<dbReference type="SUPFAM" id="SSF52833">
    <property type="entry name" value="Thioredoxin-like"/>
    <property type="match status" value="1"/>
</dbReference>
<evidence type="ECO:0000313" key="10">
    <source>
        <dbReference type="Proteomes" id="UP000614261"/>
    </source>
</evidence>
<comment type="similarity">
    <text evidence="2 7">Belongs to the glutaredoxin family.</text>
</comment>
<dbReference type="InterPro" id="IPR014025">
    <property type="entry name" value="Glutaredoxin_subgr"/>
</dbReference>
<dbReference type="PRINTS" id="PR00160">
    <property type="entry name" value="GLUTAREDOXIN"/>
</dbReference>
<name>A0ABQ1J6I6_9SPHN</name>
<accession>A0ABQ1J6I6</accession>
<dbReference type="PANTHER" id="PTHR45694">
    <property type="entry name" value="GLUTAREDOXIN 2"/>
    <property type="match status" value="1"/>
</dbReference>
<protein>
    <recommendedName>
        <fullName evidence="7">Glutaredoxin</fullName>
    </recommendedName>
</protein>
<dbReference type="Gene3D" id="3.40.30.10">
    <property type="entry name" value="Glutaredoxin"/>
    <property type="match status" value="1"/>
</dbReference>
<gene>
    <name evidence="9" type="ORF">GCM10010833_14720</name>
</gene>